<evidence type="ECO:0000313" key="3">
    <source>
        <dbReference type="Proteomes" id="UP000030960"/>
    </source>
</evidence>
<gene>
    <name evidence="2" type="ORF">OA50_04801</name>
</gene>
<feature type="compositionally biased region" description="Basic and acidic residues" evidence="1">
    <location>
        <begin position="43"/>
        <end position="59"/>
    </location>
</feature>
<reference evidence="2 3" key="1">
    <citation type="submission" date="2014-10" db="EMBL/GenBank/DDBJ databases">
        <title>Genome sequence of Ponticoccus sp. strain UMTAT08 isolated from clonal culture of toxic dinoflagellate Alexandrium tamiyavanichii.</title>
        <authorList>
            <person name="Gan H.Y."/>
            <person name="Muhd D.-D."/>
            <person name="Mohd Noor M.E."/>
            <person name="Yeong Y.S."/>
            <person name="Usup G."/>
        </authorList>
    </citation>
    <scope>NUCLEOTIDE SEQUENCE [LARGE SCALE GENOMIC DNA]</scope>
    <source>
        <strain evidence="2 3">UMTAT08</strain>
    </source>
</reference>
<comment type="caution">
    <text evidence="2">The sequence shown here is derived from an EMBL/GenBank/DDBJ whole genome shotgun (WGS) entry which is preliminary data.</text>
</comment>
<dbReference type="OrthoDB" id="8226460at2"/>
<dbReference type="AlphaFoldDB" id="A0A0B3S1S2"/>
<dbReference type="STRING" id="561184.SAMN05216376_11273"/>
<evidence type="ECO:0000313" key="2">
    <source>
        <dbReference type="EMBL" id="KHQ50581.1"/>
    </source>
</evidence>
<feature type="region of interest" description="Disordered" evidence="1">
    <location>
        <begin position="37"/>
        <end position="59"/>
    </location>
</feature>
<proteinExistence type="predicted"/>
<evidence type="ECO:0000256" key="1">
    <source>
        <dbReference type="SAM" id="MobiDB-lite"/>
    </source>
</evidence>
<organism evidence="2 3">
    <name type="scientific">Mameliella alba</name>
    <dbReference type="NCBI Taxonomy" id="561184"/>
    <lineage>
        <taxon>Bacteria</taxon>
        <taxon>Pseudomonadati</taxon>
        <taxon>Pseudomonadota</taxon>
        <taxon>Alphaproteobacteria</taxon>
        <taxon>Rhodobacterales</taxon>
        <taxon>Roseobacteraceae</taxon>
        <taxon>Mameliella</taxon>
    </lineage>
</organism>
<dbReference type="EMBL" id="JSUQ01000024">
    <property type="protein sequence ID" value="KHQ50581.1"/>
    <property type="molecule type" value="Genomic_DNA"/>
</dbReference>
<sequence>MDIFSKRDGPRPEDVKARKLLQDNAGTIRRLADTISNGGFTKMKQDQARRREEPKPEGLMIHDLKAPSKSELPEPYVKVSLNNRVVLADKSNGRQLQMLGEIRGNSFARRFVLATSENGFFSPIDDEMRAAIGALDNQEIGGTMSEKDLARRLTELLGLEKN</sequence>
<dbReference type="Proteomes" id="UP000030960">
    <property type="component" value="Unassembled WGS sequence"/>
</dbReference>
<dbReference type="RefSeq" id="WP_043145815.1">
    <property type="nucleotide sequence ID" value="NZ_JSUQ01000024.1"/>
</dbReference>
<keyword evidence="3" id="KW-1185">Reference proteome</keyword>
<name>A0A0B3S1S2_9RHOB</name>
<protein>
    <submittedName>
        <fullName evidence="2">Uncharacterized protein</fullName>
    </submittedName>
</protein>
<accession>A0A0B3S1S2</accession>